<protein>
    <submittedName>
        <fullName evidence="1">Uncharacterized protein</fullName>
    </submittedName>
</protein>
<reference evidence="1" key="1">
    <citation type="submission" date="2019-08" db="EMBL/GenBank/DDBJ databases">
        <authorList>
            <person name="Kucharzyk K."/>
            <person name="Murdoch R.W."/>
            <person name="Higgins S."/>
            <person name="Loffler F."/>
        </authorList>
    </citation>
    <scope>NUCLEOTIDE SEQUENCE</scope>
</reference>
<sequence>MFGVASGNGFADLAELDDDRNGWIDENDAAYQKLAVWSGDGLSSLAQRGVGALYTGSVEAPFTLKTADNALLGQIRAAGVYLTESGEVGHLQQVDLAVSSPAVREKEPDERQRLTA</sequence>
<accession>A0A645IFG2</accession>
<dbReference type="EMBL" id="VSSQ01112941">
    <property type="protein sequence ID" value="MPN49572.1"/>
    <property type="molecule type" value="Genomic_DNA"/>
</dbReference>
<proteinExistence type="predicted"/>
<organism evidence="1">
    <name type="scientific">bioreactor metagenome</name>
    <dbReference type="NCBI Taxonomy" id="1076179"/>
    <lineage>
        <taxon>unclassified sequences</taxon>
        <taxon>metagenomes</taxon>
        <taxon>ecological metagenomes</taxon>
    </lineage>
</organism>
<gene>
    <name evidence="1" type="ORF">SDC9_197194</name>
</gene>
<dbReference type="AlphaFoldDB" id="A0A645IFG2"/>
<comment type="caution">
    <text evidence="1">The sequence shown here is derived from an EMBL/GenBank/DDBJ whole genome shotgun (WGS) entry which is preliminary data.</text>
</comment>
<name>A0A645IFG2_9ZZZZ</name>
<evidence type="ECO:0000313" key="1">
    <source>
        <dbReference type="EMBL" id="MPN49572.1"/>
    </source>
</evidence>